<dbReference type="InterPro" id="IPR056677">
    <property type="entry name" value="DUF7775"/>
</dbReference>
<dbReference type="EMBL" id="CH940650">
    <property type="protein sequence ID" value="EDW67595.2"/>
    <property type="molecule type" value="Genomic_DNA"/>
</dbReference>
<keyword evidence="1" id="KW-0812">Transmembrane</keyword>
<dbReference type="AlphaFoldDB" id="B4LW61"/>
<dbReference type="Pfam" id="PF24985">
    <property type="entry name" value="DUF7775"/>
    <property type="match status" value="2"/>
</dbReference>
<evidence type="ECO:0000259" key="2">
    <source>
        <dbReference type="Pfam" id="PF24985"/>
    </source>
</evidence>
<dbReference type="InParanoid" id="B4LW61"/>
<name>B4LW61_DROVI</name>
<dbReference type="PANTHER" id="PTHR41152">
    <property type="entry name" value="AT26438P-RELATED"/>
    <property type="match status" value="1"/>
</dbReference>
<evidence type="ECO:0000313" key="3">
    <source>
        <dbReference type="EMBL" id="EDW67595.2"/>
    </source>
</evidence>
<accession>B4LW61</accession>
<dbReference type="OrthoDB" id="7789408at2759"/>
<evidence type="ECO:0000256" key="1">
    <source>
        <dbReference type="SAM" id="Phobius"/>
    </source>
</evidence>
<feature type="domain" description="DUF7775" evidence="2">
    <location>
        <begin position="21"/>
        <end position="52"/>
    </location>
</feature>
<reference evidence="3 4" key="1">
    <citation type="journal article" date="2007" name="Nature">
        <title>Evolution of genes and genomes on the Drosophila phylogeny.</title>
        <authorList>
            <consortium name="Drosophila 12 Genomes Consortium"/>
            <person name="Clark A.G."/>
            <person name="Eisen M.B."/>
            <person name="Smith D.R."/>
            <person name="Bergman C.M."/>
            <person name="Oliver B."/>
            <person name="Markow T.A."/>
            <person name="Kaufman T.C."/>
            <person name="Kellis M."/>
            <person name="Gelbart W."/>
            <person name="Iyer V.N."/>
            <person name="Pollard D.A."/>
            <person name="Sackton T.B."/>
            <person name="Larracuente A.M."/>
            <person name="Singh N.D."/>
            <person name="Abad J.P."/>
            <person name="Abt D.N."/>
            <person name="Adryan B."/>
            <person name="Aguade M."/>
            <person name="Akashi H."/>
            <person name="Anderson W.W."/>
            <person name="Aquadro C.F."/>
            <person name="Ardell D.H."/>
            <person name="Arguello R."/>
            <person name="Artieri C.G."/>
            <person name="Barbash D.A."/>
            <person name="Barker D."/>
            <person name="Barsanti P."/>
            <person name="Batterham P."/>
            <person name="Batzoglou S."/>
            <person name="Begun D."/>
            <person name="Bhutkar A."/>
            <person name="Blanco E."/>
            <person name="Bosak S.A."/>
            <person name="Bradley R.K."/>
            <person name="Brand A.D."/>
            <person name="Brent M.R."/>
            <person name="Brooks A.N."/>
            <person name="Brown R.H."/>
            <person name="Butlin R.K."/>
            <person name="Caggese C."/>
            <person name="Calvi B.R."/>
            <person name="Bernardo de Carvalho A."/>
            <person name="Caspi A."/>
            <person name="Castrezana S."/>
            <person name="Celniker S.E."/>
            <person name="Chang J.L."/>
            <person name="Chapple C."/>
            <person name="Chatterji S."/>
            <person name="Chinwalla A."/>
            <person name="Civetta A."/>
            <person name="Clifton S.W."/>
            <person name="Comeron J.M."/>
            <person name="Costello J.C."/>
            <person name="Coyne J.A."/>
            <person name="Daub J."/>
            <person name="David R.G."/>
            <person name="Delcher A.L."/>
            <person name="Delehaunty K."/>
            <person name="Do C.B."/>
            <person name="Ebling H."/>
            <person name="Edwards K."/>
            <person name="Eickbush T."/>
            <person name="Evans J.D."/>
            <person name="Filipski A."/>
            <person name="Findeiss S."/>
            <person name="Freyhult E."/>
            <person name="Fulton L."/>
            <person name="Fulton R."/>
            <person name="Garcia A.C."/>
            <person name="Gardiner A."/>
            <person name="Garfield D.A."/>
            <person name="Garvin B.E."/>
            <person name="Gibson G."/>
            <person name="Gilbert D."/>
            <person name="Gnerre S."/>
            <person name="Godfrey J."/>
            <person name="Good R."/>
            <person name="Gotea V."/>
            <person name="Gravely B."/>
            <person name="Greenberg A.J."/>
            <person name="Griffiths-Jones S."/>
            <person name="Gross S."/>
            <person name="Guigo R."/>
            <person name="Gustafson E.A."/>
            <person name="Haerty W."/>
            <person name="Hahn M.W."/>
            <person name="Halligan D.L."/>
            <person name="Halpern A.L."/>
            <person name="Halter G.M."/>
            <person name="Han M.V."/>
            <person name="Heger A."/>
            <person name="Hillier L."/>
            <person name="Hinrichs A.S."/>
            <person name="Holmes I."/>
            <person name="Hoskins R.A."/>
            <person name="Hubisz M.J."/>
            <person name="Hultmark D."/>
            <person name="Huntley M.A."/>
            <person name="Jaffe D.B."/>
            <person name="Jagadeeshan S."/>
            <person name="Jeck W.R."/>
            <person name="Johnson J."/>
            <person name="Jones C.D."/>
            <person name="Jordan W.C."/>
            <person name="Karpen G.H."/>
            <person name="Kataoka E."/>
            <person name="Keightley P.D."/>
            <person name="Kheradpour P."/>
            <person name="Kirkness E.F."/>
            <person name="Koerich L.B."/>
            <person name="Kristiansen K."/>
            <person name="Kudrna D."/>
            <person name="Kulathinal R.J."/>
            <person name="Kumar S."/>
            <person name="Kwok R."/>
            <person name="Lander E."/>
            <person name="Langley C.H."/>
            <person name="Lapoint R."/>
            <person name="Lazzaro B.P."/>
            <person name="Lee S.J."/>
            <person name="Levesque L."/>
            <person name="Li R."/>
            <person name="Lin C.F."/>
            <person name="Lin M.F."/>
            <person name="Lindblad-Toh K."/>
            <person name="Llopart A."/>
            <person name="Long M."/>
            <person name="Low L."/>
            <person name="Lozovsky E."/>
            <person name="Lu J."/>
            <person name="Luo M."/>
            <person name="Machado C.A."/>
            <person name="Makalowski W."/>
            <person name="Marzo M."/>
            <person name="Matsuda M."/>
            <person name="Matzkin L."/>
            <person name="McAllister B."/>
            <person name="McBride C.S."/>
            <person name="McKernan B."/>
            <person name="McKernan K."/>
            <person name="Mendez-Lago M."/>
            <person name="Minx P."/>
            <person name="Mollenhauer M.U."/>
            <person name="Montooth K."/>
            <person name="Mount S.M."/>
            <person name="Mu X."/>
            <person name="Myers E."/>
            <person name="Negre B."/>
            <person name="Newfeld S."/>
            <person name="Nielsen R."/>
            <person name="Noor M.A."/>
            <person name="O'Grady P."/>
            <person name="Pachter L."/>
            <person name="Papaceit M."/>
            <person name="Parisi M.J."/>
            <person name="Parisi M."/>
            <person name="Parts L."/>
            <person name="Pedersen J.S."/>
            <person name="Pesole G."/>
            <person name="Phillippy A.M."/>
            <person name="Ponting C.P."/>
            <person name="Pop M."/>
            <person name="Porcelli D."/>
            <person name="Powell J.R."/>
            <person name="Prohaska S."/>
            <person name="Pruitt K."/>
            <person name="Puig M."/>
            <person name="Quesneville H."/>
            <person name="Ram K.R."/>
            <person name="Rand D."/>
            <person name="Rasmussen M.D."/>
            <person name="Reed L.K."/>
            <person name="Reenan R."/>
            <person name="Reily A."/>
            <person name="Remington K.A."/>
            <person name="Rieger T.T."/>
            <person name="Ritchie M.G."/>
            <person name="Robin C."/>
            <person name="Rogers Y.H."/>
            <person name="Rohde C."/>
            <person name="Rozas J."/>
            <person name="Rubenfield M.J."/>
            <person name="Ruiz A."/>
            <person name="Russo S."/>
            <person name="Salzberg S.L."/>
            <person name="Sanchez-Gracia A."/>
            <person name="Saranga D.J."/>
            <person name="Sato H."/>
            <person name="Schaeffer S.W."/>
            <person name="Schatz M.C."/>
            <person name="Schlenke T."/>
            <person name="Schwartz R."/>
            <person name="Segarra C."/>
            <person name="Singh R.S."/>
            <person name="Sirot L."/>
            <person name="Sirota M."/>
            <person name="Sisneros N.B."/>
            <person name="Smith C.D."/>
            <person name="Smith T.F."/>
            <person name="Spieth J."/>
            <person name="Stage D.E."/>
            <person name="Stark A."/>
            <person name="Stephan W."/>
            <person name="Strausberg R.L."/>
            <person name="Strempel S."/>
            <person name="Sturgill D."/>
            <person name="Sutton G."/>
            <person name="Sutton G.G."/>
            <person name="Tao W."/>
            <person name="Teichmann S."/>
            <person name="Tobari Y.N."/>
            <person name="Tomimura Y."/>
            <person name="Tsolas J.M."/>
            <person name="Valente V.L."/>
            <person name="Venter E."/>
            <person name="Venter J.C."/>
            <person name="Vicario S."/>
            <person name="Vieira F.G."/>
            <person name="Vilella A.J."/>
            <person name="Villasante A."/>
            <person name="Walenz B."/>
            <person name="Wang J."/>
            <person name="Wasserman M."/>
            <person name="Watts T."/>
            <person name="Wilson D."/>
            <person name="Wilson R.K."/>
            <person name="Wing R.A."/>
            <person name="Wolfner M.F."/>
            <person name="Wong A."/>
            <person name="Wong G.K."/>
            <person name="Wu C.I."/>
            <person name="Wu G."/>
            <person name="Yamamoto D."/>
            <person name="Yang H.P."/>
            <person name="Yang S.P."/>
            <person name="Yorke J.A."/>
            <person name="Yoshida K."/>
            <person name="Zdobnov E."/>
            <person name="Zhang P."/>
            <person name="Zhang Y."/>
            <person name="Zimin A.V."/>
            <person name="Baldwin J."/>
            <person name="Abdouelleil A."/>
            <person name="Abdulkadir J."/>
            <person name="Abebe A."/>
            <person name="Abera B."/>
            <person name="Abreu J."/>
            <person name="Acer S.C."/>
            <person name="Aftuck L."/>
            <person name="Alexander A."/>
            <person name="An P."/>
            <person name="Anderson E."/>
            <person name="Anderson S."/>
            <person name="Arachi H."/>
            <person name="Azer M."/>
            <person name="Bachantsang P."/>
            <person name="Barry A."/>
            <person name="Bayul T."/>
            <person name="Berlin A."/>
            <person name="Bessette D."/>
            <person name="Bloom T."/>
            <person name="Blye J."/>
            <person name="Boguslavskiy L."/>
            <person name="Bonnet C."/>
            <person name="Boukhgalter B."/>
            <person name="Bourzgui I."/>
            <person name="Brown A."/>
            <person name="Cahill P."/>
            <person name="Channer S."/>
            <person name="Cheshatsang Y."/>
            <person name="Chuda L."/>
            <person name="Citroen M."/>
            <person name="Collymore A."/>
            <person name="Cooke P."/>
            <person name="Costello M."/>
            <person name="D'Aco K."/>
            <person name="Daza R."/>
            <person name="De Haan G."/>
            <person name="DeGray S."/>
            <person name="DeMaso C."/>
            <person name="Dhargay N."/>
            <person name="Dooley K."/>
            <person name="Dooley E."/>
            <person name="Doricent M."/>
            <person name="Dorje P."/>
            <person name="Dorjee K."/>
            <person name="Dupes A."/>
            <person name="Elong R."/>
            <person name="Falk J."/>
            <person name="Farina A."/>
            <person name="Faro S."/>
            <person name="Ferguson D."/>
            <person name="Fisher S."/>
            <person name="Foley C.D."/>
            <person name="Franke A."/>
            <person name="Friedrich D."/>
            <person name="Gadbois L."/>
            <person name="Gearin G."/>
            <person name="Gearin C.R."/>
            <person name="Giannoukos G."/>
            <person name="Goode T."/>
            <person name="Graham J."/>
            <person name="Grandbois E."/>
            <person name="Grewal S."/>
            <person name="Gyaltsen K."/>
            <person name="Hafez N."/>
            <person name="Hagos B."/>
            <person name="Hall J."/>
            <person name="Henson C."/>
            <person name="Hollinger A."/>
            <person name="Honan T."/>
            <person name="Huard M.D."/>
            <person name="Hughes L."/>
            <person name="Hurhula B."/>
            <person name="Husby M.E."/>
            <person name="Kamat A."/>
            <person name="Kanga B."/>
            <person name="Kashin S."/>
            <person name="Khazanovich D."/>
            <person name="Kisner P."/>
            <person name="Lance K."/>
            <person name="Lara M."/>
            <person name="Lee W."/>
            <person name="Lennon N."/>
            <person name="Letendre F."/>
            <person name="LeVine R."/>
            <person name="Lipovsky A."/>
            <person name="Liu X."/>
            <person name="Liu J."/>
            <person name="Liu S."/>
            <person name="Lokyitsang T."/>
            <person name="Lokyitsang Y."/>
            <person name="Lubonja R."/>
            <person name="Lui A."/>
            <person name="MacDonald P."/>
            <person name="Magnisalis V."/>
            <person name="Maru K."/>
            <person name="Matthews C."/>
            <person name="McCusker W."/>
            <person name="McDonough S."/>
            <person name="Mehta T."/>
            <person name="Meldrim J."/>
            <person name="Meneus L."/>
            <person name="Mihai O."/>
            <person name="Mihalev A."/>
            <person name="Mihova T."/>
            <person name="Mittelman R."/>
            <person name="Mlenga V."/>
            <person name="Montmayeur A."/>
            <person name="Mulrain L."/>
            <person name="Navidi A."/>
            <person name="Naylor J."/>
            <person name="Negash T."/>
            <person name="Nguyen T."/>
            <person name="Nguyen N."/>
            <person name="Nicol R."/>
            <person name="Norbu C."/>
            <person name="Norbu N."/>
            <person name="Novod N."/>
            <person name="O'Neill B."/>
            <person name="Osman S."/>
            <person name="Markiewicz E."/>
            <person name="Oyono O.L."/>
            <person name="Patti C."/>
            <person name="Phunkhang P."/>
            <person name="Pierre F."/>
            <person name="Priest M."/>
            <person name="Raghuraman S."/>
            <person name="Rege F."/>
            <person name="Reyes R."/>
            <person name="Rise C."/>
            <person name="Rogov P."/>
            <person name="Ross K."/>
            <person name="Ryan E."/>
            <person name="Settipalli S."/>
            <person name="Shea T."/>
            <person name="Sherpa N."/>
            <person name="Shi L."/>
            <person name="Shih D."/>
            <person name="Sparrow T."/>
            <person name="Spaulding J."/>
            <person name="Stalker J."/>
            <person name="Stange-Thomann N."/>
            <person name="Stavropoulos S."/>
            <person name="Stone C."/>
            <person name="Strader C."/>
            <person name="Tesfaye S."/>
            <person name="Thomson T."/>
            <person name="Thoulutsang Y."/>
            <person name="Thoulutsang D."/>
            <person name="Topham K."/>
            <person name="Topping I."/>
            <person name="Tsamla T."/>
            <person name="Vassiliev H."/>
            <person name="Vo A."/>
            <person name="Wangchuk T."/>
            <person name="Wangdi T."/>
            <person name="Weiand M."/>
            <person name="Wilkinson J."/>
            <person name="Wilson A."/>
            <person name="Yadav S."/>
            <person name="Young G."/>
            <person name="Yu Q."/>
            <person name="Zembek L."/>
            <person name="Zhong D."/>
            <person name="Zimmer A."/>
            <person name="Zwirko Z."/>
            <person name="Jaffe D.B."/>
            <person name="Alvarez P."/>
            <person name="Brockman W."/>
            <person name="Butler J."/>
            <person name="Chin C."/>
            <person name="Gnerre S."/>
            <person name="Grabherr M."/>
            <person name="Kleber M."/>
            <person name="Mauceli E."/>
            <person name="MacCallum I."/>
        </authorList>
    </citation>
    <scope>NUCLEOTIDE SEQUENCE [LARGE SCALE GENOMIC DNA]</scope>
    <source>
        <strain evidence="4">Tucson 15010-1051.87</strain>
    </source>
</reference>
<dbReference type="PANTHER" id="PTHR41152:SF8">
    <property type="entry name" value="AT26438P-RELATED"/>
    <property type="match status" value="1"/>
</dbReference>
<proteinExistence type="predicted"/>
<feature type="transmembrane region" description="Helical" evidence="1">
    <location>
        <begin position="125"/>
        <end position="145"/>
    </location>
</feature>
<feature type="domain" description="DUF7775" evidence="2">
    <location>
        <begin position="63"/>
        <end position="155"/>
    </location>
</feature>
<organism evidence="3 4">
    <name type="scientific">Drosophila virilis</name>
    <name type="common">Fruit fly</name>
    <dbReference type="NCBI Taxonomy" id="7244"/>
    <lineage>
        <taxon>Eukaryota</taxon>
        <taxon>Metazoa</taxon>
        <taxon>Ecdysozoa</taxon>
        <taxon>Arthropoda</taxon>
        <taxon>Hexapoda</taxon>
        <taxon>Insecta</taxon>
        <taxon>Pterygota</taxon>
        <taxon>Neoptera</taxon>
        <taxon>Endopterygota</taxon>
        <taxon>Diptera</taxon>
        <taxon>Brachycera</taxon>
        <taxon>Muscomorpha</taxon>
        <taxon>Ephydroidea</taxon>
        <taxon>Drosophilidae</taxon>
        <taxon>Drosophila</taxon>
    </lineage>
</organism>
<keyword evidence="1" id="KW-0472">Membrane</keyword>
<dbReference type="Proteomes" id="UP000008792">
    <property type="component" value="Unassembled WGS sequence"/>
</dbReference>
<feature type="transmembrane region" description="Helical" evidence="1">
    <location>
        <begin position="25"/>
        <end position="49"/>
    </location>
</feature>
<dbReference type="HOGENOM" id="CLU_2186703_0_0_1"/>
<keyword evidence="1" id="KW-1133">Transmembrane helix</keyword>
<keyword evidence="4" id="KW-1185">Reference proteome</keyword>
<protein>
    <recommendedName>
        <fullName evidence="2">DUF7775 domain-containing protein</fullName>
    </recommendedName>
</protein>
<evidence type="ECO:0000313" key="4">
    <source>
        <dbReference type="Proteomes" id="UP000008792"/>
    </source>
</evidence>
<gene>
    <name evidence="3" type="primary">Dvir\GJ24235</name>
    <name evidence="3" type="ORF">Dvir_GJ24235</name>
</gene>
<sequence>MDRVEAILTAWSKPTTSTTLRPISFLFYTLETIFNMFCLAYHITGFMAVDMHMLNWDRHNIHINICSGHNPTFCMEISKSCLASIGFTMISILTMWDAERDAHLMYTGKEPVEGVYENDKPVHPFAFYLLFQSIASLACGVLYMLHATILIDIKITAAHQGLTEGANLVYVPIDIYVLGEYVQTRLEDYEWFHNLCSYERIDI</sequence>